<dbReference type="Proteomes" id="UP000005451">
    <property type="component" value="Unassembled WGS sequence"/>
</dbReference>
<sequence length="68" mass="7664">MQRDKKNLEAIMKNDMLKIDMDYPLEDIVVDIQDAKIPICVVDGEIFKGIIIKGTVLAALSKDEVDDE</sequence>
<reference evidence="1 2" key="2">
    <citation type="submission" date="2008-10" db="EMBL/GenBank/DDBJ databases">
        <title>Draft genome sequence of Anaerococcus hydrogenalis (DSM 7454).</title>
        <authorList>
            <person name="Sudarsanam P."/>
            <person name="Ley R."/>
            <person name="Guruge J."/>
            <person name="Turnbaugh P.J."/>
            <person name="Mahowald M."/>
            <person name="Liep D."/>
            <person name="Gordon J."/>
        </authorList>
    </citation>
    <scope>NUCLEOTIDE SEQUENCE [LARGE SCALE GENOMIC DNA]</scope>
    <source>
        <strain evidence="1 2">DSM 7454</strain>
    </source>
</reference>
<dbReference type="RefSeq" id="WP_004813629.1">
    <property type="nucleotide sequence ID" value="NZ_ABXA01000019.1"/>
</dbReference>
<dbReference type="EMBL" id="ABXA01000019">
    <property type="protein sequence ID" value="EEB36550.1"/>
    <property type="molecule type" value="Genomic_DNA"/>
</dbReference>
<accession>B6W8F1</accession>
<proteinExistence type="predicted"/>
<dbReference type="AlphaFoldDB" id="B6W8F1"/>
<evidence type="ECO:0000313" key="1">
    <source>
        <dbReference type="EMBL" id="EEB36550.1"/>
    </source>
</evidence>
<gene>
    <name evidence="1" type="ORF">ANHYDRO_00851</name>
</gene>
<dbReference type="STRING" id="561177.ANHYDRO_00851"/>
<dbReference type="Gene3D" id="3.10.580.10">
    <property type="entry name" value="CBS-domain"/>
    <property type="match status" value="1"/>
</dbReference>
<dbReference type="InterPro" id="IPR046342">
    <property type="entry name" value="CBS_dom_sf"/>
</dbReference>
<organism evidence="1 2">
    <name type="scientific">Anaerococcus hydrogenalis DSM 7454</name>
    <dbReference type="NCBI Taxonomy" id="561177"/>
    <lineage>
        <taxon>Bacteria</taxon>
        <taxon>Bacillati</taxon>
        <taxon>Bacillota</taxon>
        <taxon>Tissierellia</taxon>
        <taxon>Tissierellales</taxon>
        <taxon>Peptoniphilaceae</taxon>
        <taxon>Anaerococcus</taxon>
    </lineage>
</organism>
<name>B6W8F1_9FIRM</name>
<reference evidence="1 2" key="1">
    <citation type="submission" date="2008-09" db="EMBL/GenBank/DDBJ databases">
        <authorList>
            <person name="Fulton L."/>
            <person name="Clifton S."/>
            <person name="Fulton B."/>
            <person name="Xu J."/>
            <person name="Minx P."/>
            <person name="Pepin K.H."/>
            <person name="Johnson M."/>
            <person name="Thiruvilangam P."/>
            <person name="Bhonagiri V."/>
            <person name="Nash W.E."/>
            <person name="Mardis E.R."/>
            <person name="Wilson R.K."/>
        </authorList>
    </citation>
    <scope>NUCLEOTIDE SEQUENCE [LARGE SCALE GENOMIC DNA]</scope>
    <source>
        <strain evidence="1 2">DSM 7454</strain>
    </source>
</reference>
<protein>
    <recommendedName>
        <fullName evidence="3">CBS domain-containing protein</fullName>
    </recommendedName>
</protein>
<evidence type="ECO:0008006" key="3">
    <source>
        <dbReference type="Google" id="ProtNLM"/>
    </source>
</evidence>
<evidence type="ECO:0000313" key="2">
    <source>
        <dbReference type="Proteomes" id="UP000005451"/>
    </source>
</evidence>
<comment type="caution">
    <text evidence="1">The sequence shown here is derived from an EMBL/GenBank/DDBJ whole genome shotgun (WGS) entry which is preliminary data.</text>
</comment>
<dbReference type="SUPFAM" id="SSF54631">
    <property type="entry name" value="CBS-domain pair"/>
    <property type="match status" value="1"/>
</dbReference>